<dbReference type="RefSeq" id="WP_263571894.1">
    <property type="nucleotide sequence ID" value="NZ_JAJIRN010000006.1"/>
</dbReference>
<evidence type="ECO:0000313" key="3">
    <source>
        <dbReference type="EMBL" id="MCV2369307.1"/>
    </source>
</evidence>
<evidence type="ECO:0000313" key="4">
    <source>
        <dbReference type="Proteomes" id="UP001209701"/>
    </source>
</evidence>
<keyword evidence="2" id="KW-0812">Transmembrane</keyword>
<feature type="transmembrane region" description="Helical" evidence="2">
    <location>
        <begin position="6"/>
        <end position="26"/>
    </location>
</feature>
<dbReference type="PANTHER" id="PTHR41532">
    <property type="entry name" value="FIXS PROTEIN"/>
    <property type="match status" value="1"/>
</dbReference>
<evidence type="ECO:0000256" key="1">
    <source>
        <dbReference type="SAM" id="MobiDB-lite"/>
    </source>
</evidence>
<keyword evidence="2" id="KW-0472">Membrane</keyword>
<organism evidence="3 4">
    <name type="scientific">Roseateles oligotrophus</name>
    <dbReference type="NCBI Taxonomy" id="1769250"/>
    <lineage>
        <taxon>Bacteria</taxon>
        <taxon>Pseudomonadati</taxon>
        <taxon>Pseudomonadota</taxon>
        <taxon>Betaproteobacteria</taxon>
        <taxon>Burkholderiales</taxon>
        <taxon>Sphaerotilaceae</taxon>
        <taxon>Roseateles</taxon>
    </lineage>
</organism>
<gene>
    <name evidence="3" type="primary">ccoS</name>
    <name evidence="3" type="ORF">LNV07_14575</name>
</gene>
<name>A0ABT2YGX7_9BURK</name>
<proteinExistence type="predicted"/>
<keyword evidence="2" id="KW-1133">Transmembrane helix</keyword>
<dbReference type="Proteomes" id="UP001209701">
    <property type="component" value="Unassembled WGS sequence"/>
</dbReference>
<dbReference type="NCBIfam" id="TIGR00847">
    <property type="entry name" value="ccoS"/>
    <property type="match status" value="1"/>
</dbReference>
<dbReference type="EMBL" id="JAJIRN010000006">
    <property type="protein sequence ID" value="MCV2369307.1"/>
    <property type="molecule type" value="Genomic_DNA"/>
</dbReference>
<accession>A0ABT2YGX7</accession>
<comment type="caution">
    <text evidence="3">The sequence shown here is derived from an EMBL/GenBank/DDBJ whole genome shotgun (WGS) entry which is preliminary data.</text>
</comment>
<protein>
    <submittedName>
        <fullName evidence="3">Cbb3-type cytochrome oxidase assembly protein CcoS</fullName>
    </submittedName>
</protein>
<feature type="region of interest" description="Disordered" evidence="1">
    <location>
        <begin position="42"/>
        <end position="66"/>
    </location>
</feature>
<keyword evidence="4" id="KW-1185">Reference proteome</keyword>
<dbReference type="PANTHER" id="PTHR41532:SF1">
    <property type="entry name" value="FIXS PROTEIN"/>
    <property type="match status" value="1"/>
</dbReference>
<sequence length="66" mass="7374">MDILYLLIPLSVLLVLLIVGVFGWAINNGQLEDLEREGNRILEDGDGFDEHQVPPPGDRKESRSSN</sequence>
<reference evidence="3 4" key="1">
    <citation type="submission" date="2021-11" db="EMBL/GenBank/DDBJ databases">
        <authorList>
            <person name="Liang Q."/>
            <person name="Mou H."/>
            <person name="Liu Z."/>
        </authorList>
    </citation>
    <scope>NUCLEOTIDE SEQUENCE [LARGE SCALE GENOMIC DNA]</scope>
    <source>
        <strain evidence="3 4">CHU3</strain>
    </source>
</reference>
<dbReference type="InterPro" id="IPR004714">
    <property type="entry name" value="Cyt_oxidase_maturation_cbb3"/>
</dbReference>
<dbReference type="Pfam" id="PF03597">
    <property type="entry name" value="FixS"/>
    <property type="match status" value="1"/>
</dbReference>
<evidence type="ECO:0000256" key="2">
    <source>
        <dbReference type="SAM" id="Phobius"/>
    </source>
</evidence>